<reference evidence="1" key="1">
    <citation type="journal article" date="2019" name="bioRxiv">
        <title>The Genome of the Zebra Mussel, Dreissena polymorpha: A Resource for Invasive Species Research.</title>
        <authorList>
            <person name="McCartney M.A."/>
            <person name="Auch B."/>
            <person name="Kono T."/>
            <person name="Mallez S."/>
            <person name="Zhang Y."/>
            <person name="Obille A."/>
            <person name="Becker A."/>
            <person name="Abrahante J.E."/>
            <person name="Garbe J."/>
            <person name="Badalamenti J.P."/>
            <person name="Herman A."/>
            <person name="Mangelson H."/>
            <person name="Liachko I."/>
            <person name="Sullivan S."/>
            <person name="Sone E.D."/>
            <person name="Koren S."/>
            <person name="Silverstein K.A.T."/>
            <person name="Beckman K.B."/>
            <person name="Gohl D.M."/>
        </authorList>
    </citation>
    <scope>NUCLEOTIDE SEQUENCE</scope>
    <source>
        <strain evidence="1">Duluth1</strain>
        <tissue evidence="1">Whole animal</tissue>
    </source>
</reference>
<evidence type="ECO:0000313" key="1">
    <source>
        <dbReference type="EMBL" id="KAH3845857.1"/>
    </source>
</evidence>
<accession>A0A9D4KTL5</accession>
<protein>
    <submittedName>
        <fullName evidence="1">Uncharacterized protein</fullName>
    </submittedName>
</protein>
<keyword evidence="2" id="KW-1185">Reference proteome</keyword>
<dbReference type="AlphaFoldDB" id="A0A9D4KTL5"/>
<dbReference type="EMBL" id="JAIWYP010000003">
    <property type="protein sequence ID" value="KAH3845857.1"/>
    <property type="molecule type" value="Genomic_DNA"/>
</dbReference>
<proteinExistence type="predicted"/>
<dbReference type="Proteomes" id="UP000828390">
    <property type="component" value="Unassembled WGS sequence"/>
</dbReference>
<comment type="caution">
    <text evidence="1">The sequence shown here is derived from an EMBL/GenBank/DDBJ whole genome shotgun (WGS) entry which is preliminary data.</text>
</comment>
<evidence type="ECO:0000313" key="2">
    <source>
        <dbReference type="Proteomes" id="UP000828390"/>
    </source>
</evidence>
<name>A0A9D4KTL5_DREPO</name>
<reference evidence="1" key="2">
    <citation type="submission" date="2020-11" db="EMBL/GenBank/DDBJ databases">
        <authorList>
            <person name="McCartney M.A."/>
            <person name="Auch B."/>
            <person name="Kono T."/>
            <person name="Mallez S."/>
            <person name="Becker A."/>
            <person name="Gohl D.M."/>
            <person name="Silverstein K.A.T."/>
            <person name="Koren S."/>
            <person name="Bechman K.B."/>
            <person name="Herman A."/>
            <person name="Abrahante J.E."/>
            <person name="Garbe J."/>
        </authorList>
    </citation>
    <scope>NUCLEOTIDE SEQUENCE</scope>
    <source>
        <strain evidence="1">Duluth1</strain>
        <tissue evidence="1">Whole animal</tissue>
    </source>
</reference>
<sequence length="108" mass="11489">MLNSFAFGIDDPSDNQKSTFMLDEVVAIDNGRNTTTILVHDSGPRESAAKTVYIIGLQNGSLVKSSGIFMSDGVPINGLSWYTDETYAAFRIVSNNNGASSGNGNMCS</sequence>
<gene>
    <name evidence="1" type="ORF">DPMN_088147</name>
</gene>
<organism evidence="1 2">
    <name type="scientific">Dreissena polymorpha</name>
    <name type="common">Zebra mussel</name>
    <name type="synonym">Mytilus polymorpha</name>
    <dbReference type="NCBI Taxonomy" id="45954"/>
    <lineage>
        <taxon>Eukaryota</taxon>
        <taxon>Metazoa</taxon>
        <taxon>Spiralia</taxon>
        <taxon>Lophotrochozoa</taxon>
        <taxon>Mollusca</taxon>
        <taxon>Bivalvia</taxon>
        <taxon>Autobranchia</taxon>
        <taxon>Heteroconchia</taxon>
        <taxon>Euheterodonta</taxon>
        <taxon>Imparidentia</taxon>
        <taxon>Neoheterodontei</taxon>
        <taxon>Myida</taxon>
        <taxon>Dreissenoidea</taxon>
        <taxon>Dreissenidae</taxon>
        <taxon>Dreissena</taxon>
    </lineage>
</organism>